<feature type="compositionally biased region" description="Pro residues" evidence="1">
    <location>
        <begin position="92"/>
        <end position="102"/>
    </location>
</feature>
<accession>A0AAN9W2W1</accession>
<sequence length="102" mass="11145">MATRWPRCRELALGARAVPVICDDEAAGRRCSPGDCVEPVAEVHPETITLRRLPPSHRSFAYRLASSAGACGRCVGGGAGYHHHRRQLRQRPLPPPRRAASL</sequence>
<evidence type="ECO:0000313" key="2">
    <source>
        <dbReference type="EMBL" id="KAK7872602.1"/>
    </source>
</evidence>
<organism evidence="2 3">
    <name type="scientific">Gryllus longicercus</name>
    <dbReference type="NCBI Taxonomy" id="2509291"/>
    <lineage>
        <taxon>Eukaryota</taxon>
        <taxon>Metazoa</taxon>
        <taxon>Ecdysozoa</taxon>
        <taxon>Arthropoda</taxon>
        <taxon>Hexapoda</taxon>
        <taxon>Insecta</taxon>
        <taxon>Pterygota</taxon>
        <taxon>Neoptera</taxon>
        <taxon>Polyneoptera</taxon>
        <taxon>Orthoptera</taxon>
        <taxon>Ensifera</taxon>
        <taxon>Gryllidea</taxon>
        <taxon>Grylloidea</taxon>
        <taxon>Gryllidae</taxon>
        <taxon>Gryllinae</taxon>
        <taxon>Gryllus</taxon>
    </lineage>
</organism>
<reference evidence="2 3" key="1">
    <citation type="submission" date="2024-03" db="EMBL/GenBank/DDBJ databases">
        <title>The genome assembly and annotation of the cricket Gryllus longicercus Weissman &amp; Gray.</title>
        <authorList>
            <person name="Szrajer S."/>
            <person name="Gray D."/>
            <person name="Ylla G."/>
        </authorList>
    </citation>
    <scope>NUCLEOTIDE SEQUENCE [LARGE SCALE GENOMIC DNA]</scope>
    <source>
        <strain evidence="2">DAG 2021-001</strain>
        <tissue evidence="2">Whole body minus gut</tissue>
    </source>
</reference>
<protein>
    <submittedName>
        <fullName evidence="2">Uncharacterized protein</fullName>
    </submittedName>
</protein>
<name>A0AAN9W2W1_9ORTH</name>
<comment type="caution">
    <text evidence="2">The sequence shown here is derived from an EMBL/GenBank/DDBJ whole genome shotgun (WGS) entry which is preliminary data.</text>
</comment>
<gene>
    <name evidence="2" type="ORF">R5R35_001939</name>
</gene>
<dbReference type="AlphaFoldDB" id="A0AAN9W2W1"/>
<feature type="region of interest" description="Disordered" evidence="1">
    <location>
        <begin position="80"/>
        <end position="102"/>
    </location>
</feature>
<dbReference type="EMBL" id="JAZDUA010000022">
    <property type="protein sequence ID" value="KAK7872602.1"/>
    <property type="molecule type" value="Genomic_DNA"/>
</dbReference>
<evidence type="ECO:0000313" key="3">
    <source>
        <dbReference type="Proteomes" id="UP001378592"/>
    </source>
</evidence>
<proteinExistence type="predicted"/>
<evidence type="ECO:0000256" key="1">
    <source>
        <dbReference type="SAM" id="MobiDB-lite"/>
    </source>
</evidence>
<dbReference type="Proteomes" id="UP001378592">
    <property type="component" value="Unassembled WGS sequence"/>
</dbReference>
<keyword evidence="3" id="KW-1185">Reference proteome</keyword>